<dbReference type="AlphaFoldDB" id="A0A015M1J2"/>
<feature type="compositionally biased region" description="Basic residues" evidence="1">
    <location>
        <begin position="86"/>
        <end position="105"/>
    </location>
</feature>
<accession>A0A015M1J2</accession>
<feature type="region of interest" description="Disordered" evidence="1">
    <location>
        <begin position="73"/>
        <end position="105"/>
    </location>
</feature>
<protein>
    <submittedName>
        <fullName evidence="2">Uncharacterized protein</fullName>
    </submittedName>
</protein>
<organism evidence="2 3">
    <name type="scientific">Rhizophagus irregularis (strain DAOM 197198w)</name>
    <name type="common">Glomus intraradices</name>
    <dbReference type="NCBI Taxonomy" id="1432141"/>
    <lineage>
        <taxon>Eukaryota</taxon>
        <taxon>Fungi</taxon>
        <taxon>Fungi incertae sedis</taxon>
        <taxon>Mucoromycota</taxon>
        <taxon>Glomeromycotina</taxon>
        <taxon>Glomeromycetes</taxon>
        <taxon>Glomerales</taxon>
        <taxon>Glomeraceae</taxon>
        <taxon>Rhizophagus</taxon>
    </lineage>
</organism>
<reference evidence="2 3" key="1">
    <citation type="submission" date="2014-02" db="EMBL/GenBank/DDBJ databases">
        <title>Single nucleus genome sequencing reveals high similarity among nuclei of an endomycorrhizal fungus.</title>
        <authorList>
            <person name="Lin K."/>
            <person name="Geurts R."/>
            <person name="Zhang Z."/>
            <person name="Limpens E."/>
            <person name="Saunders D.G."/>
            <person name="Mu D."/>
            <person name="Pang E."/>
            <person name="Cao H."/>
            <person name="Cha H."/>
            <person name="Lin T."/>
            <person name="Zhou Q."/>
            <person name="Shang Y."/>
            <person name="Li Y."/>
            <person name="Ivanov S."/>
            <person name="Sharma T."/>
            <person name="Velzen R.V."/>
            <person name="Ruijter N.D."/>
            <person name="Aanen D.K."/>
            <person name="Win J."/>
            <person name="Kamoun S."/>
            <person name="Bisseling T."/>
            <person name="Huang S."/>
        </authorList>
    </citation>
    <scope>NUCLEOTIDE SEQUENCE [LARGE SCALE GENOMIC DNA]</scope>
    <source>
        <strain evidence="3">DAOM197198w</strain>
    </source>
</reference>
<sequence>MIRPEEFTPEEKAEAEAFDAKNQASVLTTQQEYAARDPARYIEMIAAGIEGGTRPKDEPALWESIKKMQKALRKAGIRRPIPVPKPAKKTVKKTAKRKPQSKPAA</sequence>
<dbReference type="Proteomes" id="UP000022910">
    <property type="component" value="Unassembled WGS sequence"/>
</dbReference>
<evidence type="ECO:0000256" key="1">
    <source>
        <dbReference type="SAM" id="MobiDB-lite"/>
    </source>
</evidence>
<dbReference type="EMBL" id="JEMT01007484">
    <property type="protein sequence ID" value="EXX78861.1"/>
    <property type="molecule type" value="Genomic_DNA"/>
</dbReference>
<name>A0A015M1J2_RHIIW</name>
<dbReference type="HOGENOM" id="CLU_150832_0_0_1"/>
<proteinExistence type="predicted"/>
<gene>
    <name evidence="2" type="ORF">RirG_011140</name>
</gene>
<comment type="caution">
    <text evidence="2">The sequence shown here is derived from an EMBL/GenBank/DDBJ whole genome shotgun (WGS) entry which is preliminary data.</text>
</comment>
<keyword evidence="3" id="KW-1185">Reference proteome</keyword>
<evidence type="ECO:0000313" key="2">
    <source>
        <dbReference type="EMBL" id="EXX78861.1"/>
    </source>
</evidence>
<evidence type="ECO:0000313" key="3">
    <source>
        <dbReference type="Proteomes" id="UP000022910"/>
    </source>
</evidence>